<dbReference type="EMBL" id="CYGY02000155">
    <property type="protein sequence ID" value="SIT51953.1"/>
    <property type="molecule type" value="Genomic_DNA"/>
</dbReference>
<sequence length="59" mass="6099">MLFSHASGNLNPMHIPGIDVDGDGKSDTVATSMWVGSLVSCSATCCRARARCSLPSISS</sequence>
<keyword evidence="2" id="KW-1185">Reference proteome</keyword>
<name>A0A1N7SWT5_9BURK</name>
<organism evidence="1 2">
    <name type="scientific">Paraburkholderia piptadeniae</name>
    <dbReference type="NCBI Taxonomy" id="1701573"/>
    <lineage>
        <taxon>Bacteria</taxon>
        <taxon>Pseudomonadati</taxon>
        <taxon>Pseudomonadota</taxon>
        <taxon>Betaproteobacteria</taxon>
        <taxon>Burkholderiales</taxon>
        <taxon>Burkholderiaceae</taxon>
        <taxon>Paraburkholderia</taxon>
    </lineage>
</organism>
<evidence type="ECO:0000313" key="2">
    <source>
        <dbReference type="Proteomes" id="UP000195569"/>
    </source>
</evidence>
<proteinExistence type="predicted"/>
<dbReference type="Proteomes" id="UP000195569">
    <property type="component" value="Unassembled WGS sequence"/>
</dbReference>
<gene>
    <name evidence="1" type="ORF">BN2476_1550006</name>
</gene>
<protein>
    <submittedName>
        <fullName evidence="1">Uncharacterized protein</fullName>
    </submittedName>
</protein>
<reference evidence="1" key="1">
    <citation type="submission" date="2016-12" db="EMBL/GenBank/DDBJ databases">
        <authorList>
            <person name="Moulin L."/>
        </authorList>
    </citation>
    <scope>NUCLEOTIDE SEQUENCE [LARGE SCALE GENOMIC DNA]</scope>
    <source>
        <strain evidence="1">STM 7183</strain>
    </source>
</reference>
<comment type="caution">
    <text evidence="1">The sequence shown here is derived from an EMBL/GenBank/DDBJ whole genome shotgun (WGS) entry which is preliminary data.</text>
</comment>
<dbReference type="AlphaFoldDB" id="A0A1N7SWT5"/>
<evidence type="ECO:0000313" key="1">
    <source>
        <dbReference type="EMBL" id="SIT51953.1"/>
    </source>
</evidence>
<accession>A0A1N7SWT5</accession>